<dbReference type="Proteomes" id="UP000725002">
    <property type="component" value="Unassembled WGS sequence"/>
</dbReference>
<dbReference type="AlphaFoldDB" id="A0A940DPH3"/>
<evidence type="ECO:0008006" key="3">
    <source>
        <dbReference type="Google" id="ProtNLM"/>
    </source>
</evidence>
<organism evidence="1 2">
    <name type="scientific">Candidatus Cryptobacteroides avicola</name>
    <dbReference type="NCBI Taxonomy" id="2840757"/>
    <lineage>
        <taxon>Bacteria</taxon>
        <taxon>Pseudomonadati</taxon>
        <taxon>Bacteroidota</taxon>
        <taxon>Bacteroidia</taxon>
        <taxon>Bacteroidales</taxon>
        <taxon>Candidatus Cryptobacteroides</taxon>
    </lineage>
</organism>
<name>A0A940DPH3_9BACT</name>
<reference evidence="1" key="2">
    <citation type="journal article" date="2021" name="PeerJ">
        <title>Extensive microbial diversity within the chicken gut microbiome revealed by metagenomics and culture.</title>
        <authorList>
            <person name="Gilroy R."/>
            <person name="Ravi A."/>
            <person name="Getino M."/>
            <person name="Pursley I."/>
            <person name="Horton D.L."/>
            <person name="Alikhan N.F."/>
            <person name="Baker D."/>
            <person name="Gharbi K."/>
            <person name="Hall N."/>
            <person name="Watson M."/>
            <person name="Adriaenssens E.M."/>
            <person name="Foster-Nyarko E."/>
            <person name="Jarju S."/>
            <person name="Secka A."/>
            <person name="Antonio M."/>
            <person name="Oren A."/>
            <person name="Chaudhuri R.R."/>
            <person name="La Ragione R."/>
            <person name="Hildebrand F."/>
            <person name="Pallen M.J."/>
        </authorList>
    </citation>
    <scope>NUCLEOTIDE SEQUENCE</scope>
    <source>
        <strain evidence="1">G3-8215</strain>
    </source>
</reference>
<reference evidence="1" key="1">
    <citation type="submission" date="2020-10" db="EMBL/GenBank/DDBJ databases">
        <authorList>
            <person name="Gilroy R."/>
        </authorList>
    </citation>
    <scope>NUCLEOTIDE SEQUENCE</scope>
    <source>
        <strain evidence="1">G3-8215</strain>
    </source>
</reference>
<dbReference type="InterPro" id="IPR027417">
    <property type="entry name" value="P-loop_NTPase"/>
</dbReference>
<protein>
    <recommendedName>
        <fullName evidence="3">Terminase</fullName>
    </recommendedName>
</protein>
<evidence type="ECO:0000313" key="1">
    <source>
        <dbReference type="EMBL" id="MBO8482637.1"/>
    </source>
</evidence>
<evidence type="ECO:0000313" key="2">
    <source>
        <dbReference type="Proteomes" id="UP000725002"/>
    </source>
</evidence>
<dbReference type="Gene3D" id="3.40.50.300">
    <property type="entry name" value="P-loop containing nucleotide triphosphate hydrolases"/>
    <property type="match status" value="1"/>
</dbReference>
<gene>
    <name evidence="1" type="ORF">IAB75_00735</name>
</gene>
<proteinExistence type="predicted"/>
<accession>A0A940DPH3</accession>
<dbReference type="EMBL" id="JADILV010000005">
    <property type="protein sequence ID" value="MBO8482637.1"/>
    <property type="molecule type" value="Genomic_DNA"/>
</dbReference>
<sequence>MSETSQKYLNRAQQEALAIAAHTEIDICGRRFGKSFGIVSLRIQRNVLFMPGSTGCFVASSYKQAHTRTLPAALSGLAEFGWKEGVHYVIGKRPPARLGYGKPIIPLNNYDDVVSFFNGSQMMIVSQDVRMSSNSATFDWVIGDEAKGLDFNKLKDETFPANGGTRRYFSDIPWHHGMLFVSDMPVLKSGRWLLNYREKSNPEVIDAIKGLLYERWNIISTWPEGKDRQSRISSLEKLINELRRIAVLYREWSTFENVDVVGLQYIRQMKRDLPPLVFQTSILSRRIERLNNGFYPNFRESLHTYICNNNTPLQDTGFTLSGPGTDYGCLLDGDVDMRSPISIAFDFNANINWLVAGQRDGNKLKIIKSFYVKYERKLRELVDDFCHYYRAHISKEVVFYYDSTALGSNYAVSNDDFASIITEQFNKHGWTVESKFIGKPMRHNEKYTLIDEGFKGTRHLIPMFNKENNEALLIALSMAEVSISPLGFHKNKGGEKLAETEDDPLEYRTDGTDAFDTLYIGNVLYPYTAAGGGIGSSV</sequence>
<comment type="caution">
    <text evidence="1">The sequence shown here is derived from an EMBL/GenBank/DDBJ whole genome shotgun (WGS) entry which is preliminary data.</text>
</comment>